<organism evidence="1">
    <name type="scientific">Anguilla anguilla</name>
    <name type="common">European freshwater eel</name>
    <name type="synonym">Muraena anguilla</name>
    <dbReference type="NCBI Taxonomy" id="7936"/>
    <lineage>
        <taxon>Eukaryota</taxon>
        <taxon>Metazoa</taxon>
        <taxon>Chordata</taxon>
        <taxon>Craniata</taxon>
        <taxon>Vertebrata</taxon>
        <taxon>Euteleostomi</taxon>
        <taxon>Actinopterygii</taxon>
        <taxon>Neopterygii</taxon>
        <taxon>Teleostei</taxon>
        <taxon>Anguilliformes</taxon>
        <taxon>Anguillidae</taxon>
        <taxon>Anguilla</taxon>
    </lineage>
</organism>
<reference evidence="1" key="2">
    <citation type="journal article" date="2015" name="Fish Shellfish Immunol.">
        <title>Early steps in the European eel (Anguilla anguilla)-Vibrio vulnificus interaction in the gills: Role of the RtxA13 toxin.</title>
        <authorList>
            <person name="Callol A."/>
            <person name="Pajuelo D."/>
            <person name="Ebbesson L."/>
            <person name="Teles M."/>
            <person name="MacKenzie S."/>
            <person name="Amaro C."/>
        </authorList>
    </citation>
    <scope>NUCLEOTIDE SEQUENCE</scope>
</reference>
<dbReference type="EMBL" id="GBXM01064686">
    <property type="protein sequence ID" value="JAH43891.1"/>
    <property type="molecule type" value="Transcribed_RNA"/>
</dbReference>
<reference evidence="1" key="1">
    <citation type="submission" date="2014-11" db="EMBL/GenBank/DDBJ databases">
        <authorList>
            <person name="Amaro Gonzalez C."/>
        </authorList>
    </citation>
    <scope>NUCLEOTIDE SEQUENCE</scope>
</reference>
<accession>A0A0E9P7G9</accession>
<protein>
    <submittedName>
        <fullName evidence="1">Uncharacterized protein</fullName>
    </submittedName>
</protein>
<sequence length="23" mass="2507">MLCALSTILYVLCSKLYGLSSDL</sequence>
<dbReference type="EMBL" id="GBXM01108350">
    <property type="protein sequence ID" value="JAH00227.1"/>
    <property type="molecule type" value="Transcribed_RNA"/>
</dbReference>
<proteinExistence type="predicted"/>
<evidence type="ECO:0000313" key="1">
    <source>
        <dbReference type="EMBL" id="JAH00227.1"/>
    </source>
</evidence>
<name>A0A0E9P7G9_ANGAN</name>
<dbReference type="AlphaFoldDB" id="A0A0E9P7G9"/>